<evidence type="ECO:0000256" key="5">
    <source>
        <dbReference type="SAM" id="MobiDB-lite"/>
    </source>
</evidence>
<dbReference type="STRING" id="1344418.A0A1D2VL38"/>
<keyword evidence="4" id="KW-0539">Nucleus</keyword>
<evidence type="ECO:0000313" key="8">
    <source>
        <dbReference type="EMBL" id="ODV62312.1"/>
    </source>
</evidence>
<feature type="compositionally biased region" description="Basic and acidic residues" evidence="5">
    <location>
        <begin position="638"/>
        <end position="650"/>
    </location>
</feature>
<feature type="compositionally biased region" description="Basic and acidic residues" evidence="5">
    <location>
        <begin position="115"/>
        <end position="124"/>
    </location>
</feature>
<evidence type="ECO:0000313" key="9">
    <source>
        <dbReference type="Proteomes" id="UP000095038"/>
    </source>
</evidence>
<feature type="compositionally biased region" description="Basic and acidic residues" evidence="5">
    <location>
        <begin position="665"/>
        <end position="674"/>
    </location>
</feature>
<evidence type="ECO:0000256" key="2">
    <source>
        <dbReference type="ARBA" id="ARBA00009087"/>
    </source>
</evidence>
<feature type="compositionally biased region" description="Basic and acidic residues" evidence="5">
    <location>
        <begin position="211"/>
        <end position="227"/>
    </location>
</feature>
<feature type="compositionally biased region" description="Basic and acidic residues" evidence="5">
    <location>
        <begin position="507"/>
        <end position="527"/>
    </location>
</feature>
<dbReference type="GO" id="GO:0006364">
    <property type="term" value="P:rRNA processing"/>
    <property type="evidence" value="ECO:0007669"/>
    <property type="project" value="EnsemblFungi"/>
</dbReference>
<dbReference type="RefSeq" id="XP_020048619.1">
    <property type="nucleotide sequence ID" value="XM_020190366.1"/>
</dbReference>
<evidence type="ECO:0000259" key="6">
    <source>
        <dbReference type="Pfam" id="PF08159"/>
    </source>
</evidence>
<dbReference type="FunCoup" id="A0A1D2VL38">
    <property type="interactions" value="1126"/>
</dbReference>
<name>A0A1D2VL38_9ASCO</name>
<dbReference type="AlphaFoldDB" id="A0A1D2VL38"/>
<feature type="region of interest" description="Disordered" evidence="5">
    <location>
        <begin position="461"/>
        <end position="562"/>
    </location>
</feature>
<feature type="compositionally biased region" description="Basic residues" evidence="5">
    <location>
        <begin position="1"/>
        <end position="13"/>
    </location>
</feature>
<dbReference type="EMBL" id="KV454477">
    <property type="protein sequence ID" value="ODV62312.1"/>
    <property type="molecule type" value="Genomic_DNA"/>
</dbReference>
<dbReference type="Pfam" id="PF25121">
    <property type="entry name" value="RRM_ESF1"/>
    <property type="match status" value="2"/>
</dbReference>
<dbReference type="GO" id="GO:0003723">
    <property type="term" value="F:RNA binding"/>
    <property type="evidence" value="ECO:0007669"/>
    <property type="project" value="EnsemblFungi"/>
</dbReference>
<feature type="region of interest" description="Disordered" evidence="5">
    <location>
        <begin position="636"/>
        <end position="681"/>
    </location>
</feature>
<proteinExistence type="inferred from homology"/>
<evidence type="ECO:0000256" key="3">
    <source>
        <dbReference type="ARBA" id="ARBA00023054"/>
    </source>
</evidence>
<organism evidence="8 9">
    <name type="scientific">Ascoidea rubescens DSM 1968</name>
    <dbReference type="NCBI Taxonomy" id="1344418"/>
    <lineage>
        <taxon>Eukaryota</taxon>
        <taxon>Fungi</taxon>
        <taxon>Dikarya</taxon>
        <taxon>Ascomycota</taxon>
        <taxon>Saccharomycotina</taxon>
        <taxon>Saccharomycetes</taxon>
        <taxon>Ascoideaceae</taxon>
        <taxon>Ascoidea</taxon>
    </lineage>
</organism>
<dbReference type="PANTHER" id="PTHR12202">
    <property type="entry name" value="ESF1 HOMOLOG"/>
    <property type="match status" value="1"/>
</dbReference>
<feature type="region of interest" description="Disordered" evidence="5">
    <location>
        <begin position="93"/>
        <end position="168"/>
    </location>
</feature>
<dbReference type="GeneID" id="30964002"/>
<feature type="compositionally biased region" description="Basic and acidic residues" evidence="5">
    <location>
        <begin position="576"/>
        <end position="585"/>
    </location>
</feature>
<feature type="region of interest" description="Disordered" evidence="5">
    <location>
        <begin position="1"/>
        <end position="25"/>
    </location>
</feature>
<feature type="compositionally biased region" description="Basic residues" evidence="5">
    <location>
        <begin position="495"/>
        <end position="506"/>
    </location>
</feature>
<dbReference type="InterPro" id="IPR056750">
    <property type="entry name" value="RRM_ESF1"/>
</dbReference>
<reference evidence="9" key="1">
    <citation type="submission" date="2016-05" db="EMBL/GenBank/DDBJ databases">
        <title>Comparative genomics of biotechnologically important yeasts.</title>
        <authorList>
            <consortium name="DOE Joint Genome Institute"/>
            <person name="Riley R."/>
            <person name="Haridas S."/>
            <person name="Wolfe K.H."/>
            <person name="Lopes M.R."/>
            <person name="Hittinger C.T."/>
            <person name="Goker M."/>
            <person name="Salamov A."/>
            <person name="Wisecaver J."/>
            <person name="Long T.M."/>
            <person name="Aerts A.L."/>
            <person name="Barry K."/>
            <person name="Choi C."/>
            <person name="Clum A."/>
            <person name="Coughlan A.Y."/>
            <person name="Deshpande S."/>
            <person name="Douglass A.P."/>
            <person name="Hanson S.J."/>
            <person name="Klenk H.-P."/>
            <person name="Labutti K."/>
            <person name="Lapidus A."/>
            <person name="Lindquist E."/>
            <person name="Lipzen A."/>
            <person name="Meier-Kolthoff J.P."/>
            <person name="Ohm R.A."/>
            <person name="Otillar R.P."/>
            <person name="Pangilinan J."/>
            <person name="Peng Y."/>
            <person name="Rokas A."/>
            <person name="Rosa C.A."/>
            <person name="Scheuner C."/>
            <person name="Sibirny A.A."/>
            <person name="Slot J.C."/>
            <person name="Stielow J.B."/>
            <person name="Sun H."/>
            <person name="Kurtzman C.P."/>
            <person name="Blackwell M."/>
            <person name="Grigoriev I.V."/>
            <person name="Jeffries T.W."/>
        </authorList>
    </citation>
    <scope>NUCLEOTIDE SEQUENCE [LARGE SCALE GENOMIC DNA]</scope>
    <source>
        <strain evidence="9">DSM 1968</strain>
    </source>
</reference>
<protein>
    <submittedName>
        <fullName evidence="8">Uncharacterized protein</fullName>
    </submittedName>
</protein>
<dbReference type="GO" id="GO:0032040">
    <property type="term" value="C:small-subunit processome"/>
    <property type="evidence" value="ECO:0007669"/>
    <property type="project" value="EnsemblFungi"/>
</dbReference>
<evidence type="ECO:0000256" key="1">
    <source>
        <dbReference type="ARBA" id="ARBA00004604"/>
    </source>
</evidence>
<feature type="compositionally biased region" description="Acidic residues" evidence="5">
    <location>
        <begin position="103"/>
        <end position="114"/>
    </location>
</feature>
<dbReference type="PANTHER" id="PTHR12202:SF0">
    <property type="entry name" value="ESF1 HOMOLOG"/>
    <property type="match status" value="1"/>
</dbReference>
<feature type="compositionally biased region" description="Basic and acidic residues" evidence="5">
    <location>
        <begin position="546"/>
        <end position="556"/>
    </location>
</feature>
<dbReference type="Proteomes" id="UP000095038">
    <property type="component" value="Unassembled WGS sequence"/>
</dbReference>
<evidence type="ECO:0000259" key="7">
    <source>
        <dbReference type="Pfam" id="PF25121"/>
    </source>
</evidence>
<keyword evidence="3" id="KW-0175">Coiled coil</keyword>
<keyword evidence="9" id="KW-1185">Reference proteome</keyword>
<comment type="subcellular location">
    <subcellularLocation>
        <location evidence="1">Nucleus</location>
        <location evidence="1">Nucleolus</location>
    </subcellularLocation>
</comment>
<dbReference type="InterPro" id="IPR012580">
    <property type="entry name" value="NUC153"/>
</dbReference>
<dbReference type="OrthoDB" id="431825at2759"/>
<comment type="similarity">
    <text evidence="2">Belongs to the ESF1 family.</text>
</comment>
<evidence type="ECO:0000256" key="4">
    <source>
        <dbReference type="ARBA" id="ARBA00023242"/>
    </source>
</evidence>
<dbReference type="Pfam" id="PF08159">
    <property type="entry name" value="NUC153"/>
    <property type="match status" value="1"/>
</dbReference>
<feature type="domain" description="NUC153" evidence="6">
    <location>
        <begin position="608"/>
        <end position="635"/>
    </location>
</feature>
<feature type="region of interest" description="Disordered" evidence="5">
    <location>
        <begin position="576"/>
        <end position="603"/>
    </location>
</feature>
<dbReference type="InParanoid" id="A0A1D2VL38"/>
<dbReference type="InterPro" id="IPR039754">
    <property type="entry name" value="Esf1"/>
</dbReference>
<feature type="compositionally biased region" description="Acidic residues" evidence="5">
    <location>
        <begin position="130"/>
        <end position="163"/>
    </location>
</feature>
<feature type="compositionally biased region" description="Acidic residues" evidence="5">
    <location>
        <begin position="238"/>
        <end position="255"/>
    </location>
</feature>
<feature type="domain" description="ESF1 RRM" evidence="7">
    <location>
        <begin position="265"/>
        <end position="349"/>
    </location>
</feature>
<sequence length="681" mass="80218">MGKNNKKQSRGLKNKKDELAKNPEPIITDERFSQIYNDPKYRLIKSDNLKIKLDDRFKKEEFINTIDGHVTKIDKYGRKLKSGYSKNRNTLDQEFDKFFEKEDEKEDNMGDEDNIDRACGEERGSSSSESDSDSDSDSDLDSFGELESDEEIEIEEEKPEEGEPSSVLAAVNLDWDNINSKDLMFTFQSFIKNKQSIISITIYPSEYGKEKMAKEDVEGPSREFFKDNKKKNKKADDLESDSESDSDSDSDSDLEINDKRDFDQNKEKIIKKLYEEDEGVDYNSKKLRKYQLQRLRYYYAIIRCDSIETAQEIYKNCDGLEYESTANFFDLRYVPEDMEFDDDEKRDFCDKLPNNYKAKVDFTTSALQHSKVKLTWDETPAERLEMATKAFNQKEIEDMDFKAYLASDSEEEEEIEKLNGKSSKKRAKEIKNKYKDLVNKSIMIGDQSIFDGFEDKSKDVDMEITFTPGIADETNESEKNGDGEKEETETTLDKYKRKASERRKARMDKIKEEKEKEKEEKKALKESRRNKHRRKHQDESDDEASREDKAKSKAELELLLMDEDNDKKHFNLKEIMKAEKQEMKNKKNKKRQSEPEEAEEGFRIDMDDDRFREIFEDHDYAIDPNEPEFRKTKAMMKVLDERNKRQDSSRRSRGNTGKESRKRKAGDVESLVEKLKRKYRK</sequence>
<feature type="region of interest" description="Disordered" evidence="5">
    <location>
        <begin position="211"/>
        <end position="258"/>
    </location>
</feature>
<accession>A0A1D2VL38</accession>
<feature type="domain" description="ESF1 RRM" evidence="7">
    <location>
        <begin position="168"/>
        <end position="250"/>
    </location>
</feature>
<feature type="compositionally biased region" description="Basic and acidic residues" evidence="5">
    <location>
        <begin position="93"/>
        <end position="102"/>
    </location>
</feature>
<gene>
    <name evidence="8" type="ORF">ASCRUDRAFT_32498</name>
</gene>